<keyword evidence="3" id="KW-1185">Reference proteome</keyword>
<sequence length="554" mass="64946">MDLGRYQVPVSEAPRTSREEPIERNFAEQNMSLENVVSIDEPRDSQSEHENIADFTVEIEQNMSILDVENSNSNIETELSVQDNLNQIANPVIEVTNENTNGIIPTNVNRGRPRGSRRGRLTLQWEEERNSEGHINRVTNETPQARQSRLERGLRNIINHRANETQDERNERLQVEANRNRENIAAEEQQTEIVRVSMQNQKQRERRTNETNEEQLNRHARTAQRKRNNRANETEEHRERRLQYQRDYRRRIADAETEAERLERLGLVHIRARQARFNLPTYRVWYRSNRPVNPQDNQGAPDLCCERNKIVIPQITQAHPTLLRLLGRDNQNYMEIDIRKNFINNIREYNSTFSMAAVLTNFDRADMDNHFNDFHRRNARGRPIPFLYRMHGRVYYKIAPMFNGLEGNQNLRAVQCLMMDSDQAILDAMERNFPLNVMLEANRLLRGRIQFIHRMLLDSNPLVQFFLTNIEILQRQNRKDPLTLRCWMTRNVPLNKTVPLNQQGQRQLAKAPVQGEIAAVFSDFDGLPPEGTILYAQAREVGMPLIGILAQRIN</sequence>
<feature type="compositionally biased region" description="Basic and acidic residues" evidence="1">
    <location>
        <begin position="230"/>
        <end position="242"/>
    </location>
</feature>
<feature type="non-terminal residue" evidence="2">
    <location>
        <position position="1"/>
    </location>
</feature>
<proteinExistence type="predicted"/>
<dbReference type="Proteomes" id="UP000663879">
    <property type="component" value="Unassembled WGS sequence"/>
</dbReference>
<feature type="region of interest" description="Disordered" evidence="1">
    <location>
        <begin position="176"/>
        <end position="242"/>
    </location>
</feature>
<organism evidence="2 3">
    <name type="scientific">Brachionus calyciflorus</name>
    <dbReference type="NCBI Taxonomy" id="104777"/>
    <lineage>
        <taxon>Eukaryota</taxon>
        <taxon>Metazoa</taxon>
        <taxon>Spiralia</taxon>
        <taxon>Gnathifera</taxon>
        <taxon>Rotifera</taxon>
        <taxon>Eurotatoria</taxon>
        <taxon>Monogononta</taxon>
        <taxon>Pseudotrocha</taxon>
        <taxon>Ploima</taxon>
        <taxon>Brachionidae</taxon>
        <taxon>Brachionus</taxon>
    </lineage>
</organism>
<dbReference type="OrthoDB" id="7548730at2759"/>
<feature type="compositionally biased region" description="Basic residues" evidence="1">
    <location>
        <begin position="218"/>
        <end position="229"/>
    </location>
</feature>
<evidence type="ECO:0000313" key="2">
    <source>
        <dbReference type="EMBL" id="CAF0968534.1"/>
    </source>
</evidence>
<reference evidence="2" key="1">
    <citation type="submission" date="2021-02" db="EMBL/GenBank/DDBJ databases">
        <authorList>
            <person name="Nowell W R."/>
        </authorList>
    </citation>
    <scope>NUCLEOTIDE SEQUENCE</scope>
    <source>
        <strain evidence="2">Ploen Becks lab</strain>
    </source>
</reference>
<protein>
    <recommendedName>
        <fullName evidence="4">Helitron helicase-like domain-containing protein</fullName>
    </recommendedName>
</protein>
<comment type="caution">
    <text evidence="2">The sequence shown here is derived from an EMBL/GenBank/DDBJ whole genome shotgun (WGS) entry which is preliminary data.</text>
</comment>
<evidence type="ECO:0000313" key="3">
    <source>
        <dbReference type="Proteomes" id="UP000663879"/>
    </source>
</evidence>
<accession>A0A814END5</accession>
<dbReference type="AlphaFoldDB" id="A0A814END5"/>
<dbReference type="EMBL" id="CAJNOC010003117">
    <property type="protein sequence ID" value="CAF0968534.1"/>
    <property type="molecule type" value="Genomic_DNA"/>
</dbReference>
<gene>
    <name evidence="2" type="ORF">OXX778_LOCUS14795</name>
</gene>
<evidence type="ECO:0008006" key="4">
    <source>
        <dbReference type="Google" id="ProtNLM"/>
    </source>
</evidence>
<name>A0A814END5_9BILA</name>
<feature type="region of interest" description="Disordered" evidence="1">
    <location>
        <begin position="1"/>
        <end position="23"/>
    </location>
</feature>
<evidence type="ECO:0000256" key="1">
    <source>
        <dbReference type="SAM" id="MobiDB-lite"/>
    </source>
</evidence>